<organism evidence="2 3">
    <name type="scientific">Pontibacter lucknowensis</name>
    <dbReference type="NCBI Taxonomy" id="1077936"/>
    <lineage>
        <taxon>Bacteria</taxon>
        <taxon>Pseudomonadati</taxon>
        <taxon>Bacteroidota</taxon>
        <taxon>Cytophagia</taxon>
        <taxon>Cytophagales</taxon>
        <taxon>Hymenobacteraceae</taxon>
        <taxon>Pontibacter</taxon>
    </lineage>
</organism>
<gene>
    <name evidence="2" type="ORF">SAMN05421545_1391</name>
</gene>
<evidence type="ECO:0000313" key="3">
    <source>
        <dbReference type="Proteomes" id="UP000185924"/>
    </source>
</evidence>
<proteinExistence type="predicted"/>
<dbReference type="STRING" id="1077936.SAMN05421545_1391"/>
<dbReference type="EMBL" id="FTNM01000002">
    <property type="protein sequence ID" value="SIQ85841.1"/>
    <property type="molecule type" value="Genomic_DNA"/>
</dbReference>
<keyword evidence="3" id="KW-1185">Reference proteome</keyword>
<dbReference type="AlphaFoldDB" id="A0A1N6W6T5"/>
<evidence type="ECO:0000256" key="1">
    <source>
        <dbReference type="SAM" id="Phobius"/>
    </source>
</evidence>
<accession>A0A1N6W6T5</accession>
<evidence type="ECO:0000313" key="2">
    <source>
        <dbReference type="EMBL" id="SIQ85841.1"/>
    </source>
</evidence>
<name>A0A1N6W6T5_9BACT</name>
<dbReference type="RefSeq" id="WP_076421600.1">
    <property type="nucleotide sequence ID" value="NZ_FTNM01000002.1"/>
</dbReference>
<keyword evidence="1" id="KW-0812">Transmembrane</keyword>
<sequence>MSASKKCPNCGKWSRWNQNPTDRCEHCHSVLDPVAVARQEAREQRRQEEDERFSIKMIEIDPNDPWYMRFFKRIGLGLQIAFVSIISFILWLIALLAG</sequence>
<keyword evidence="1" id="KW-0472">Membrane</keyword>
<dbReference type="Proteomes" id="UP000185924">
    <property type="component" value="Unassembled WGS sequence"/>
</dbReference>
<protein>
    <submittedName>
        <fullName evidence="2">Uncharacterized protein</fullName>
    </submittedName>
</protein>
<feature type="transmembrane region" description="Helical" evidence="1">
    <location>
        <begin position="76"/>
        <end position="97"/>
    </location>
</feature>
<keyword evidence="1" id="KW-1133">Transmembrane helix</keyword>
<reference evidence="3" key="1">
    <citation type="submission" date="2017-01" db="EMBL/GenBank/DDBJ databases">
        <authorList>
            <person name="Varghese N."/>
            <person name="Submissions S."/>
        </authorList>
    </citation>
    <scope>NUCLEOTIDE SEQUENCE [LARGE SCALE GENOMIC DNA]</scope>
    <source>
        <strain evidence="3">DM9</strain>
    </source>
</reference>
<dbReference type="OrthoDB" id="772995at2"/>